<reference evidence="6" key="1">
    <citation type="journal article" date="2020" name="Fungal Divers.">
        <title>Resolving the Mortierellaceae phylogeny through synthesis of multi-gene phylogenetics and phylogenomics.</title>
        <authorList>
            <person name="Vandepol N."/>
            <person name="Liber J."/>
            <person name="Desiro A."/>
            <person name="Na H."/>
            <person name="Kennedy M."/>
            <person name="Barry K."/>
            <person name="Grigoriev I.V."/>
            <person name="Miller A.N."/>
            <person name="O'Donnell K."/>
            <person name="Stajich J.E."/>
            <person name="Bonito G."/>
        </authorList>
    </citation>
    <scope>NUCLEOTIDE SEQUENCE</scope>
    <source>
        <strain evidence="6">KOD948</strain>
    </source>
</reference>
<name>A0A9P6U8S8_9FUNG</name>
<dbReference type="PRINTS" id="PR00420">
    <property type="entry name" value="RNGMNOXGNASE"/>
</dbReference>
<comment type="similarity">
    <text evidence="1">Belongs to the paxM FAD-dependent monooxygenase family.</text>
</comment>
<dbReference type="AlphaFoldDB" id="A0A9P6U8S8"/>
<evidence type="ECO:0000256" key="1">
    <source>
        <dbReference type="ARBA" id="ARBA00007992"/>
    </source>
</evidence>
<keyword evidence="3" id="KW-0274">FAD</keyword>
<dbReference type="PANTHER" id="PTHR47356:SF2">
    <property type="entry name" value="FAD-BINDING DOMAIN-CONTAINING PROTEIN-RELATED"/>
    <property type="match status" value="1"/>
</dbReference>
<accession>A0A9P6U8S8</accession>
<evidence type="ECO:0000313" key="7">
    <source>
        <dbReference type="Proteomes" id="UP000726737"/>
    </source>
</evidence>
<organism evidence="6 7">
    <name type="scientific">Mortierella polycephala</name>
    <dbReference type="NCBI Taxonomy" id="41804"/>
    <lineage>
        <taxon>Eukaryota</taxon>
        <taxon>Fungi</taxon>
        <taxon>Fungi incertae sedis</taxon>
        <taxon>Mucoromycota</taxon>
        <taxon>Mortierellomycotina</taxon>
        <taxon>Mortierellomycetes</taxon>
        <taxon>Mortierellales</taxon>
        <taxon>Mortierellaceae</taxon>
        <taxon>Mortierella</taxon>
    </lineage>
</organism>
<gene>
    <name evidence="6" type="ORF">BG011_006659</name>
</gene>
<keyword evidence="2" id="KW-0285">Flavoprotein</keyword>
<dbReference type="InterPro" id="IPR036188">
    <property type="entry name" value="FAD/NAD-bd_sf"/>
</dbReference>
<keyword evidence="7" id="KW-1185">Reference proteome</keyword>
<evidence type="ECO:0000259" key="5">
    <source>
        <dbReference type="Pfam" id="PF01494"/>
    </source>
</evidence>
<dbReference type="Proteomes" id="UP000726737">
    <property type="component" value="Unassembled WGS sequence"/>
</dbReference>
<sequence length="443" mass="49121">MPPFHPLIQPTGRPKVLIVGAGLAGITLAILLEKAGVPYDVYERATEVKPLGAALYIGPNMAPLFHQIGIYDEFVSRAKSCHSIDIFDEQRQPSFTIELGDTKEIGGFVGYVLPRSSLYEILLKQVPSERVHMGKKVLSTLQNENGVMIRCSDGSTVEGDILVGADGAYSGVRQSLFQRLKKDGHLPGSDMECLPYSCVRLVGHSDQLDPAKFPEMKDQACHFTHTLADDKPYSWLTWTTADDRICWGVNQYLDKKSIKDNDTFRNTEWRAEMTEAMCKEVRGFSIPGGDGTLTLGDLIDNTPKKNISKVMLEEKVNPAGAQGALLAFHDAIALANWINILPSTSIEDAEMIFKEYRDERMPYAKGANTQGHTMAQVSATGIKASIIRYFVKNIPAFVQRSFQTKNVATRPQVSFLPLVEDKGTVKPAHQPSLHKTLEILQKR</sequence>
<dbReference type="Gene3D" id="3.50.50.60">
    <property type="entry name" value="FAD/NAD(P)-binding domain"/>
    <property type="match status" value="1"/>
</dbReference>
<dbReference type="Pfam" id="PF01494">
    <property type="entry name" value="FAD_binding_3"/>
    <property type="match status" value="1"/>
</dbReference>
<keyword evidence="4" id="KW-0560">Oxidoreductase</keyword>
<evidence type="ECO:0000313" key="6">
    <source>
        <dbReference type="EMBL" id="KAG0264495.1"/>
    </source>
</evidence>
<dbReference type="InterPro" id="IPR050562">
    <property type="entry name" value="FAD_mOase_fung"/>
</dbReference>
<proteinExistence type="inferred from homology"/>
<dbReference type="EMBL" id="JAAAJA010000049">
    <property type="protein sequence ID" value="KAG0264495.1"/>
    <property type="molecule type" value="Genomic_DNA"/>
</dbReference>
<evidence type="ECO:0000256" key="4">
    <source>
        <dbReference type="ARBA" id="ARBA00023002"/>
    </source>
</evidence>
<dbReference type="PANTHER" id="PTHR47356">
    <property type="entry name" value="FAD-DEPENDENT MONOOXYGENASE ASQG-RELATED"/>
    <property type="match status" value="1"/>
</dbReference>
<dbReference type="OrthoDB" id="655030at2759"/>
<dbReference type="GO" id="GO:0071949">
    <property type="term" value="F:FAD binding"/>
    <property type="evidence" value="ECO:0007669"/>
    <property type="project" value="InterPro"/>
</dbReference>
<protein>
    <recommendedName>
        <fullName evidence="5">FAD-binding domain-containing protein</fullName>
    </recommendedName>
</protein>
<comment type="caution">
    <text evidence="6">The sequence shown here is derived from an EMBL/GenBank/DDBJ whole genome shotgun (WGS) entry which is preliminary data.</text>
</comment>
<dbReference type="SUPFAM" id="SSF51905">
    <property type="entry name" value="FAD/NAD(P)-binding domain"/>
    <property type="match status" value="1"/>
</dbReference>
<feature type="domain" description="FAD-binding" evidence="5">
    <location>
        <begin position="15"/>
        <end position="181"/>
    </location>
</feature>
<evidence type="ECO:0000256" key="3">
    <source>
        <dbReference type="ARBA" id="ARBA00022827"/>
    </source>
</evidence>
<evidence type="ECO:0000256" key="2">
    <source>
        <dbReference type="ARBA" id="ARBA00022630"/>
    </source>
</evidence>
<dbReference type="InterPro" id="IPR002938">
    <property type="entry name" value="FAD-bd"/>
</dbReference>
<dbReference type="GO" id="GO:0004497">
    <property type="term" value="F:monooxygenase activity"/>
    <property type="evidence" value="ECO:0007669"/>
    <property type="project" value="InterPro"/>
</dbReference>